<organism evidence="7 8">
    <name type="scientific">Halorussus aquaticus</name>
    <dbReference type="NCBI Taxonomy" id="2953748"/>
    <lineage>
        <taxon>Archaea</taxon>
        <taxon>Methanobacteriati</taxon>
        <taxon>Methanobacteriota</taxon>
        <taxon>Stenosarchaea group</taxon>
        <taxon>Halobacteria</taxon>
        <taxon>Halobacteriales</taxon>
        <taxon>Haladaptataceae</taxon>
        <taxon>Halorussus</taxon>
    </lineage>
</organism>
<dbReference type="InterPro" id="IPR029065">
    <property type="entry name" value="Enolase_C-like"/>
</dbReference>
<dbReference type="SUPFAM" id="SSF54826">
    <property type="entry name" value="Enolase N-terminal domain-like"/>
    <property type="match status" value="1"/>
</dbReference>
<feature type="binding site" evidence="4">
    <location>
        <position position="235"/>
    </location>
    <ligand>
        <name>Mg(2+)</name>
        <dbReference type="ChEBI" id="CHEBI:18420"/>
    </ligand>
</feature>
<dbReference type="PANTHER" id="PTHR48073:SF2">
    <property type="entry name" value="O-SUCCINYLBENZOATE SYNTHASE"/>
    <property type="match status" value="1"/>
</dbReference>
<dbReference type="CDD" id="cd03320">
    <property type="entry name" value="OSBS"/>
    <property type="match status" value="1"/>
</dbReference>
<gene>
    <name evidence="4" type="primary">menC</name>
    <name evidence="7" type="ORF">ACFO9K_02495</name>
</gene>
<proteinExistence type="inferred from homology"/>
<feature type="active site" description="Proton donor" evidence="4">
    <location>
        <position position="182"/>
    </location>
</feature>
<comment type="caution">
    <text evidence="7">The sequence shown here is derived from an EMBL/GenBank/DDBJ whole genome shotgun (WGS) entry which is preliminary data.</text>
</comment>
<comment type="catalytic activity">
    <reaction evidence="4">
        <text>(1R,6R)-6-hydroxy-2-succinyl-cyclohexa-2,4-diene-1-carboxylate = 2-succinylbenzoate + H2O</text>
        <dbReference type="Rhea" id="RHEA:10196"/>
        <dbReference type="ChEBI" id="CHEBI:15377"/>
        <dbReference type="ChEBI" id="CHEBI:18325"/>
        <dbReference type="ChEBI" id="CHEBI:58689"/>
        <dbReference type="EC" id="4.2.1.113"/>
    </reaction>
</comment>
<dbReference type="GeneID" id="73045832"/>
<dbReference type="InterPro" id="IPR029017">
    <property type="entry name" value="Enolase-like_N"/>
</dbReference>
<dbReference type="Gene3D" id="3.30.390.10">
    <property type="entry name" value="Enolase-like, N-terminal domain"/>
    <property type="match status" value="1"/>
</dbReference>
<keyword evidence="8" id="KW-1185">Reference proteome</keyword>
<protein>
    <recommendedName>
        <fullName evidence="4">o-succinylbenzoate synthase</fullName>
        <shortName evidence="4">OSB synthase</shortName>
        <shortName evidence="4">OSBS</shortName>
        <ecNumber evidence="4">4.2.1.113</ecNumber>
    </recommendedName>
    <alternativeName>
        <fullName evidence="4">4-(2'-carboxyphenyl)-4-oxybutyric acid synthase</fullName>
    </alternativeName>
    <alternativeName>
        <fullName evidence="4">o-succinylbenzoic acid synthase</fullName>
    </alternativeName>
</protein>
<feature type="binding site" evidence="4">
    <location>
        <position position="210"/>
    </location>
    <ligand>
        <name>Mg(2+)</name>
        <dbReference type="ChEBI" id="CHEBI:18420"/>
    </ligand>
</feature>
<dbReference type="InterPro" id="IPR013342">
    <property type="entry name" value="Mandelate_racemase_C"/>
</dbReference>
<feature type="domain" description="Mandelate racemase/muconate lactonizing enzyme C-terminal" evidence="6">
    <location>
        <begin position="161"/>
        <end position="256"/>
    </location>
</feature>
<evidence type="ECO:0000256" key="2">
    <source>
        <dbReference type="ARBA" id="ARBA00022842"/>
    </source>
</evidence>
<comment type="pathway">
    <text evidence="4">Quinol/quinone metabolism; menaquinone biosynthesis.</text>
</comment>
<keyword evidence="3 4" id="KW-0456">Lyase</keyword>
<dbReference type="Proteomes" id="UP001595945">
    <property type="component" value="Unassembled WGS sequence"/>
</dbReference>
<dbReference type="EC" id="4.2.1.113" evidence="4"/>
<feature type="region of interest" description="Disordered" evidence="5">
    <location>
        <begin position="36"/>
        <end position="61"/>
    </location>
</feature>
<dbReference type="HAMAP" id="MF_00470">
    <property type="entry name" value="MenC_1"/>
    <property type="match status" value="1"/>
</dbReference>
<evidence type="ECO:0000256" key="3">
    <source>
        <dbReference type="ARBA" id="ARBA00023239"/>
    </source>
</evidence>
<comment type="similarity">
    <text evidence="4">Belongs to the mandelate racemase/muconate lactonizing enzyme family. MenC type 1 subfamily.</text>
</comment>
<dbReference type="GO" id="GO:0009234">
    <property type="term" value="P:menaquinone biosynthetic process"/>
    <property type="evidence" value="ECO:0007669"/>
    <property type="project" value="UniProtKB-UniRule"/>
</dbReference>
<evidence type="ECO:0000259" key="6">
    <source>
        <dbReference type="SMART" id="SM00922"/>
    </source>
</evidence>
<dbReference type="Pfam" id="PF13378">
    <property type="entry name" value="MR_MLE_C"/>
    <property type="match status" value="1"/>
</dbReference>
<dbReference type="SFLD" id="SFLDF00009">
    <property type="entry name" value="o-succinylbenzoate_synthase"/>
    <property type="match status" value="1"/>
</dbReference>
<dbReference type="EMBL" id="JBHSHT010000001">
    <property type="protein sequence ID" value="MFC4823125.1"/>
    <property type="molecule type" value="Genomic_DNA"/>
</dbReference>
<feature type="active site" description="Proton acceptor" evidence="4">
    <location>
        <position position="278"/>
    </location>
</feature>
<evidence type="ECO:0000313" key="8">
    <source>
        <dbReference type="Proteomes" id="UP001595945"/>
    </source>
</evidence>
<reference evidence="7 8" key="1">
    <citation type="journal article" date="2019" name="Int. J. Syst. Evol. Microbiol.">
        <title>The Global Catalogue of Microorganisms (GCM) 10K type strain sequencing project: providing services to taxonomists for standard genome sequencing and annotation.</title>
        <authorList>
            <consortium name="The Broad Institute Genomics Platform"/>
            <consortium name="The Broad Institute Genome Sequencing Center for Infectious Disease"/>
            <person name="Wu L."/>
            <person name="Ma J."/>
        </authorList>
    </citation>
    <scope>NUCLEOTIDE SEQUENCE [LARGE SCALE GENOMIC DNA]</scope>
    <source>
        <strain evidence="7 8">XZYJ18</strain>
    </source>
</reference>
<evidence type="ECO:0000313" key="7">
    <source>
        <dbReference type="EMBL" id="MFC4823125.1"/>
    </source>
</evidence>
<dbReference type="InterPro" id="IPR010196">
    <property type="entry name" value="OSB_synthase_MenC1"/>
</dbReference>
<dbReference type="Gene3D" id="3.20.20.120">
    <property type="entry name" value="Enolase-like C-terminal domain"/>
    <property type="match status" value="1"/>
</dbReference>
<evidence type="ECO:0000256" key="5">
    <source>
        <dbReference type="SAM" id="MobiDB-lite"/>
    </source>
</evidence>
<comment type="pathway">
    <text evidence="4">Quinol/quinone metabolism; 1,4-dihydroxy-2-naphthoate biosynthesis; 1,4-dihydroxy-2-naphthoate from chorismate: step 4/7.</text>
</comment>
<evidence type="ECO:0000256" key="1">
    <source>
        <dbReference type="ARBA" id="ARBA00022723"/>
    </source>
</evidence>
<keyword evidence="2 4" id="KW-0460">Magnesium</keyword>
<dbReference type="InterPro" id="IPR036849">
    <property type="entry name" value="Enolase-like_C_sf"/>
</dbReference>
<comment type="cofactor">
    <cofactor evidence="4">
        <name>a divalent metal cation</name>
        <dbReference type="ChEBI" id="CHEBI:60240"/>
    </cofactor>
</comment>
<dbReference type="SFLD" id="SFLDS00001">
    <property type="entry name" value="Enolase"/>
    <property type="match status" value="1"/>
</dbReference>
<dbReference type="SUPFAM" id="SSF51604">
    <property type="entry name" value="Enolase C-terminal domain-like"/>
    <property type="match status" value="1"/>
</dbReference>
<dbReference type="GO" id="GO:0000287">
    <property type="term" value="F:magnesium ion binding"/>
    <property type="evidence" value="ECO:0007669"/>
    <property type="project" value="UniProtKB-UniRule"/>
</dbReference>
<keyword evidence="1 4" id="KW-0479">Metal-binding</keyword>
<comment type="function">
    <text evidence="4">Converts 2-succinyl-6-hydroxy-2,4-cyclohexadiene-1-carboxylate (SHCHC) to 2-succinylbenzoate (OSB).</text>
</comment>
<feature type="binding site" evidence="4">
    <location>
        <position position="256"/>
    </location>
    <ligand>
        <name>Mg(2+)</name>
        <dbReference type="ChEBI" id="CHEBI:18420"/>
    </ligand>
</feature>
<dbReference type="RefSeq" id="WP_254267383.1">
    <property type="nucleotide sequence ID" value="NZ_CP100400.1"/>
</dbReference>
<keyword evidence="4" id="KW-0474">Menaquinone biosynthesis</keyword>
<dbReference type="SMART" id="SM00922">
    <property type="entry name" value="MR_MLE"/>
    <property type="match status" value="1"/>
</dbReference>
<dbReference type="PANTHER" id="PTHR48073">
    <property type="entry name" value="O-SUCCINYLBENZOATE SYNTHASE-RELATED"/>
    <property type="match status" value="1"/>
</dbReference>
<dbReference type="GO" id="GO:0043748">
    <property type="term" value="F:O-succinylbenzoate synthase activity"/>
    <property type="evidence" value="ECO:0007669"/>
    <property type="project" value="UniProtKB-EC"/>
</dbReference>
<evidence type="ECO:0000256" key="4">
    <source>
        <dbReference type="HAMAP-Rule" id="MF_00470"/>
    </source>
</evidence>
<dbReference type="SFLD" id="SFLDG00180">
    <property type="entry name" value="muconate_cycloisomerase"/>
    <property type="match status" value="1"/>
</dbReference>
<name>A0ABD5PXP4_9EURY</name>
<accession>A0ABD5PXP4</accession>
<dbReference type="AlphaFoldDB" id="A0ABD5PXP4"/>
<sequence>MNAELRPFSLPLSDPLDTARGTIERRDGLLLRLETEDTAAEPAPEGVTVGVGEATPLPGWTEHYDECESVLADAAEAVDGGADPADLLADLDSTSAARHALDLALADLHASRDGVPLYRYLAEYDRSASDPETTDPETADSDLCTLVKSVPVNATVGDAGVEETVAEAERAAEAGFECLKLKVGARPLSADVERVEAVSEALPAVEFRADANAAWTRQQAQQFLDAAGDRLAYVEQPLPATDLAGLAALSGPVALDETLAAVEFEDGLDANPEAVVLKPMALGGPRRAVELAERAREEGISPVVTTTIDGAVARTAAVHVAAAIPDVPACGLATRKLLESDLGPDIAPVADGRAVVPQGAGNGTADTWGYHD</sequence>